<evidence type="ECO:0000313" key="2">
    <source>
        <dbReference type="EMBL" id="MBW2940840.1"/>
    </source>
</evidence>
<comment type="caution">
    <text evidence="2">The sequence shown here is derived from an EMBL/GenBank/DDBJ whole genome shotgun (WGS) entry which is preliminary data.</text>
</comment>
<evidence type="ECO:0000259" key="1">
    <source>
        <dbReference type="Pfam" id="PF01844"/>
    </source>
</evidence>
<keyword evidence="3" id="KW-1185">Reference proteome</keyword>
<dbReference type="GO" id="GO:0004519">
    <property type="term" value="F:endonuclease activity"/>
    <property type="evidence" value="ECO:0007669"/>
    <property type="project" value="UniProtKB-KW"/>
</dbReference>
<dbReference type="Pfam" id="PF01844">
    <property type="entry name" value="HNH"/>
    <property type="match status" value="1"/>
</dbReference>
<gene>
    <name evidence="2" type="ORF">KXJ70_08645</name>
</gene>
<keyword evidence="2" id="KW-0378">Hydrolase</keyword>
<dbReference type="EMBL" id="JAHWDQ010000001">
    <property type="protein sequence ID" value="MBW2940840.1"/>
    <property type="molecule type" value="Genomic_DNA"/>
</dbReference>
<dbReference type="CDD" id="cd00085">
    <property type="entry name" value="HNHc"/>
    <property type="match status" value="1"/>
</dbReference>
<proteinExistence type="predicted"/>
<feature type="domain" description="HNH" evidence="1">
    <location>
        <begin position="57"/>
        <end position="103"/>
    </location>
</feature>
<protein>
    <submittedName>
        <fullName evidence="2">HNH endonuclease</fullName>
    </submittedName>
</protein>
<organism evidence="2 3">
    <name type="scientific">Zhongshania aquimaris</name>
    <dbReference type="NCBI Taxonomy" id="2857107"/>
    <lineage>
        <taxon>Bacteria</taxon>
        <taxon>Pseudomonadati</taxon>
        <taxon>Pseudomonadota</taxon>
        <taxon>Gammaproteobacteria</taxon>
        <taxon>Cellvibrionales</taxon>
        <taxon>Spongiibacteraceae</taxon>
        <taxon>Zhongshania</taxon>
    </lineage>
</organism>
<dbReference type="InterPro" id="IPR002711">
    <property type="entry name" value="HNH"/>
</dbReference>
<accession>A0ABS6VSV5</accession>
<keyword evidence="2" id="KW-0540">Nuclease</keyword>
<name>A0ABS6VSV5_9GAMM</name>
<sequence length="190" mass="21504">MDYLSLFRMPTPMKITGRSSSITNSFINSIIPIIVPTNEQVKEALDILGMDHDSFQCAYCGATASEWDHLRPLVLNKKPTGYVSEIHNLVPACGKCNQSKGNKPWHTWITSAAKLSPKSRGVSDLNRRIEALHKYEAWLEPTKVDFESVVGKEKWEQHWANWESVQNSMREAQTLATEINQTIAKAYAKL</sequence>
<keyword evidence="2" id="KW-0255">Endonuclease</keyword>
<reference evidence="2" key="1">
    <citation type="submission" date="2021-07" db="EMBL/GenBank/DDBJ databases">
        <title>Zhongshania sp. CAU 1632 isolated from seawater.</title>
        <authorList>
            <person name="Kim W."/>
        </authorList>
    </citation>
    <scope>NUCLEOTIDE SEQUENCE</scope>
    <source>
        <strain evidence="2">CAU 1632</strain>
    </source>
</reference>
<evidence type="ECO:0000313" key="3">
    <source>
        <dbReference type="Proteomes" id="UP001166291"/>
    </source>
</evidence>
<dbReference type="InterPro" id="IPR003615">
    <property type="entry name" value="HNH_nuc"/>
</dbReference>
<dbReference type="Proteomes" id="UP001166291">
    <property type="component" value="Unassembled WGS sequence"/>
</dbReference>
<dbReference type="RefSeq" id="WP_219043006.1">
    <property type="nucleotide sequence ID" value="NZ_JAHWDQ010000001.1"/>
</dbReference>